<dbReference type="InterPro" id="IPR001878">
    <property type="entry name" value="Znf_CCHC"/>
</dbReference>
<dbReference type="GO" id="GO:0008270">
    <property type="term" value="F:zinc ion binding"/>
    <property type="evidence" value="ECO:0007669"/>
    <property type="project" value="UniProtKB-KW"/>
</dbReference>
<feature type="compositionally biased region" description="Low complexity" evidence="2">
    <location>
        <begin position="183"/>
        <end position="202"/>
    </location>
</feature>
<comment type="caution">
    <text evidence="4">The sequence shown here is derived from an EMBL/GenBank/DDBJ whole genome shotgun (WGS) entry which is preliminary data.</text>
</comment>
<keyword evidence="1" id="KW-0479">Metal-binding</keyword>
<dbReference type="AlphaFoldDB" id="A0A7J6FH93"/>
<dbReference type="Proteomes" id="UP000583929">
    <property type="component" value="Unassembled WGS sequence"/>
</dbReference>
<evidence type="ECO:0000313" key="5">
    <source>
        <dbReference type="EMBL" id="KAF4383534.1"/>
    </source>
</evidence>
<evidence type="ECO:0000256" key="1">
    <source>
        <dbReference type="PROSITE-ProRule" id="PRU00047"/>
    </source>
</evidence>
<accession>A0A7J6FH93</accession>
<dbReference type="GO" id="GO:0003676">
    <property type="term" value="F:nucleic acid binding"/>
    <property type="evidence" value="ECO:0007669"/>
    <property type="project" value="InterPro"/>
</dbReference>
<evidence type="ECO:0000313" key="6">
    <source>
        <dbReference type="Proteomes" id="UP000525078"/>
    </source>
</evidence>
<proteinExistence type="predicted"/>
<feature type="compositionally biased region" description="Polar residues" evidence="2">
    <location>
        <begin position="211"/>
        <end position="223"/>
    </location>
</feature>
<evidence type="ECO:0000259" key="3">
    <source>
        <dbReference type="PROSITE" id="PS50158"/>
    </source>
</evidence>
<evidence type="ECO:0000313" key="7">
    <source>
        <dbReference type="Proteomes" id="UP000583929"/>
    </source>
</evidence>
<feature type="compositionally biased region" description="Low complexity" evidence="2">
    <location>
        <begin position="402"/>
        <end position="452"/>
    </location>
</feature>
<name>A0A7J6FH93_CANSA</name>
<dbReference type="EMBL" id="JAATIQ010000209">
    <property type="protein sequence ID" value="KAF4370066.1"/>
    <property type="molecule type" value="Genomic_DNA"/>
</dbReference>
<dbReference type="Proteomes" id="UP000525078">
    <property type="component" value="Unassembled WGS sequence"/>
</dbReference>
<feature type="domain" description="CCHC-type" evidence="3">
    <location>
        <begin position="90"/>
        <end position="105"/>
    </location>
</feature>
<dbReference type="PANTHER" id="PTHR34210:SF3">
    <property type="entry name" value="CCHC-TYPE DOMAIN-CONTAINING PROTEIN"/>
    <property type="match status" value="1"/>
</dbReference>
<evidence type="ECO:0000313" key="4">
    <source>
        <dbReference type="EMBL" id="KAF4370066.1"/>
    </source>
</evidence>
<feature type="compositionally biased region" description="Polar residues" evidence="2">
    <location>
        <begin position="284"/>
        <end position="300"/>
    </location>
</feature>
<feature type="region of interest" description="Disordered" evidence="2">
    <location>
        <begin position="1"/>
        <end position="64"/>
    </location>
</feature>
<dbReference type="SUPFAM" id="SSF57756">
    <property type="entry name" value="Retrovirus zinc finger-like domains"/>
    <property type="match status" value="1"/>
</dbReference>
<feature type="compositionally biased region" description="Basic and acidic residues" evidence="2">
    <location>
        <begin position="507"/>
        <end position="521"/>
    </location>
</feature>
<keyword evidence="1" id="KW-0863">Zinc-finger</keyword>
<reference evidence="6 7" key="1">
    <citation type="journal article" date="2020" name="bioRxiv">
        <title>Sequence and annotation of 42 cannabis genomes reveals extensive copy number variation in cannabinoid synthesis and pathogen resistance genes.</title>
        <authorList>
            <person name="Mckernan K.J."/>
            <person name="Helbert Y."/>
            <person name="Kane L.T."/>
            <person name="Ebling H."/>
            <person name="Zhang L."/>
            <person name="Liu B."/>
            <person name="Eaton Z."/>
            <person name="Mclaughlin S."/>
            <person name="Kingan S."/>
            <person name="Baybayan P."/>
            <person name="Concepcion G."/>
            <person name="Jordan M."/>
            <person name="Riva A."/>
            <person name="Barbazuk W."/>
            <person name="Harkins T."/>
        </authorList>
    </citation>
    <scope>NUCLEOTIDE SEQUENCE [LARGE SCALE GENOMIC DNA]</scope>
    <source>
        <strain evidence="6 7">cv. Jamaican Lion 4</strain>
        <strain evidence="4">Father</strain>
        <strain evidence="5">Mother</strain>
        <tissue evidence="4">Leaf</tissue>
    </source>
</reference>
<keyword evidence="1" id="KW-0862">Zinc</keyword>
<keyword evidence="7" id="KW-1185">Reference proteome</keyword>
<dbReference type="PROSITE" id="PS50158">
    <property type="entry name" value="ZF_CCHC"/>
    <property type="match status" value="1"/>
</dbReference>
<feature type="region of interest" description="Disordered" evidence="2">
    <location>
        <begin position="178"/>
        <end position="225"/>
    </location>
</feature>
<feature type="compositionally biased region" description="Polar residues" evidence="2">
    <location>
        <begin position="457"/>
        <end position="476"/>
    </location>
</feature>
<protein>
    <recommendedName>
        <fullName evidence="3">CCHC-type domain-containing protein</fullName>
    </recommendedName>
</protein>
<dbReference type="PANTHER" id="PTHR34210">
    <property type="entry name" value="OS01G0252900 PROTEIN"/>
    <property type="match status" value="1"/>
</dbReference>
<dbReference type="InterPro" id="IPR036875">
    <property type="entry name" value="Znf_CCHC_sf"/>
</dbReference>
<gene>
    <name evidence="5" type="ORF">F8388_014034</name>
    <name evidence="4" type="ORF">G4B88_028343</name>
</gene>
<sequence length="521" mass="60601">MATRSDQDIDDDFSDIYKEYTGPLGSNVTNSQERAKTNKRSHAGSDEEEEARDPNAVPTDFTSREAKVWEAKSKATERNWKKRKEEEMICKICGESGHFTQGCPSTLGANRKSQDFFERVPAREKHVKALFSEKVINKIERDIGCKIKMDEKFIIVSGKDRLILAKGVDAVRKVIEEGDRRASSSSQVSRSRSPDRSPVGSRLQRSDSQRSHSVTRSAPQFQQRFHRQEKLLEDHIRDNLQKYPRNSPQGRDRIGYVFGVHRKLQEVTYGNDGARGRSSHSKSPRQSPYMSNNKYGSYDGRNQTMGAYRTDGWHSERKGPDMQSGPQYDHPAFPTLEELEMEFKKEAMELVKIRDKEEDDENKKHREAITEMRENYMKKLGNLRRIHAKQWEDFLQLDAQRRGQQQQQQQQQPQQPQSRQQQQQPPQSRQQQHPQSRQQQQQPQSRQQVSPSGYSGYKQQGGFSNYDGSNANSRYVGNNVPVEPMNRYPNQTENYPSRAHGNFGEFQHQRREDYEKTYTRF</sequence>
<organism evidence="4 7">
    <name type="scientific">Cannabis sativa</name>
    <name type="common">Hemp</name>
    <name type="synonym">Marijuana</name>
    <dbReference type="NCBI Taxonomy" id="3483"/>
    <lineage>
        <taxon>Eukaryota</taxon>
        <taxon>Viridiplantae</taxon>
        <taxon>Streptophyta</taxon>
        <taxon>Embryophyta</taxon>
        <taxon>Tracheophyta</taxon>
        <taxon>Spermatophyta</taxon>
        <taxon>Magnoliopsida</taxon>
        <taxon>eudicotyledons</taxon>
        <taxon>Gunneridae</taxon>
        <taxon>Pentapetalae</taxon>
        <taxon>rosids</taxon>
        <taxon>fabids</taxon>
        <taxon>Rosales</taxon>
        <taxon>Cannabaceae</taxon>
        <taxon>Cannabis</taxon>
    </lineage>
</organism>
<feature type="region of interest" description="Disordered" evidence="2">
    <location>
        <begin position="400"/>
        <end position="521"/>
    </location>
</feature>
<dbReference type="EMBL" id="JAATIP010000052">
    <property type="protein sequence ID" value="KAF4383534.1"/>
    <property type="molecule type" value="Genomic_DNA"/>
</dbReference>
<feature type="region of interest" description="Disordered" evidence="2">
    <location>
        <begin position="268"/>
        <end position="300"/>
    </location>
</feature>
<evidence type="ECO:0000256" key="2">
    <source>
        <dbReference type="SAM" id="MobiDB-lite"/>
    </source>
</evidence>